<gene>
    <name evidence="1" type="ORF">CcrPW_gp300</name>
</gene>
<name>A0A385EDR7_9CAUD</name>
<organism evidence="1 2">
    <name type="scientific">Caulobacter phage CcrPW</name>
    <dbReference type="NCBI Taxonomy" id="2283271"/>
    <lineage>
        <taxon>Viruses</taxon>
        <taxon>Duplodnaviria</taxon>
        <taxon>Heunggongvirae</taxon>
        <taxon>Uroviricota</taxon>
        <taxon>Caudoviricetes</taxon>
        <taxon>Jeanschmidtviridae</taxon>
        <taxon>Colossusvirus</taxon>
        <taxon>Colossusvirus PW</taxon>
    </lineage>
</organism>
<evidence type="ECO:0000313" key="2">
    <source>
        <dbReference type="Proteomes" id="UP000259026"/>
    </source>
</evidence>
<protein>
    <submittedName>
        <fullName evidence="1">Uncharacterized protein</fullName>
    </submittedName>
</protein>
<proteinExistence type="predicted"/>
<reference evidence="2" key="1">
    <citation type="submission" date="2018-07" db="EMBL/GenBank/DDBJ databases">
        <title>Giant CbK-like Caulobacter bacteriophages have genetically divergent genomes.</title>
        <authorList>
            <person name="Wilson K.M."/>
            <person name="Ely B."/>
        </authorList>
    </citation>
    <scope>NUCLEOTIDE SEQUENCE [LARGE SCALE GENOMIC DNA]</scope>
</reference>
<evidence type="ECO:0000313" key="1">
    <source>
        <dbReference type="EMBL" id="AXQ68839.1"/>
    </source>
</evidence>
<dbReference type="Proteomes" id="UP000259026">
    <property type="component" value="Segment"/>
</dbReference>
<accession>A0A385EDR7</accession>
<sequence>MSLFKITETTKTVSYPSGIDGQCFSSEEGAQAYRAERAAVKALGQALFDDSRTMWCFTTLRNMTEMPVADLIILRDLMDQYLINVLPAFMALQGDFGSGLGKQQIETQDGRSFTNRHEAALHTLMMRFYKLYESPLFSIAGKRAICNISKYSDINAPHVVKELTAWRFTGRLMDFFGRRTDAGKPYKGYEQRFRDALDGMVIARTTPIEPIVRTAKPKKAA</sequence>
<keyword evidence="2" id="KW-1185">Reference proteome</keyword>
<dbReference type="EMBL" id="MH588545">
    <property type="protein sequence ID" value="AXQ68839.1"/>
    <property type="molecule type" value="Genomic_DNA"/>
</dbReference>
<reference evidence="1 2" key="2">
    <citation type="submission" date="2018-09" db="EMBL/GenBank/DDBJ databases">
        <title>Giant CbK-like Caulobacter bacteriophages have genetically divergent genomes.</title>
        <authorList>
            <person name="Wilson K."/>
            <person name="Ely B."/>
        </authorList>
    </citation>
    <scope>NUCLEOTIDE SEQUENCE [LARGE SCALE GENOMIC DNA]</scope>
</reference>